<dbReference type="EC" id="3.1.-.-" evidence="3"/>
<organism evidence="3 4">
    <name type="scientific">Nocardia jiangsuensis</name>
    <dbReference type="NCBI Taxonomy" id="1691563"/>
    <lineage>
        <taxon>Bacteria</taxon>
        <taxon>Bacillati</taxon>
        <taxon>Actinomycetota</taxon>
        <taxon>Actinomycetes</taxon>
        <taxon>Mycobacteriales</taxon>
        <taxon>Nocardiaceae</taxon>
        <taxon>Nocardia</taxon>
    </lineage>
</organism>
<dbReference type="Gene3D" id="3.40.50.1110">
    <property type="entry name" value="SGNH hydrolase"/>
    <property type="match status" value="1"/>
</dbReference>
<keyword evidence="4" id="KW-1185">Reference proteome</keyword>
<dbReference type="Pfam" id="PF13472">
    <property type="entry name" value="Lipase_GDSL_2"/>
    <property type="match status" value="1"/>
</dbReference>
<dbReference type="PANTHER" id="PTHR37981">
    <property type="entry name" value="LIPASE 2"/>
    <property type="match status" value="1"/>
</dbReference>
<evidence type="ECO:0000313" key="4">
    <source>
        <dbReference type="Proteomes" id="UP001595696"/>
    </source>
</evidence>
<accession>A0ABV8DSF8</accession>
<comment type="caution">
    <text evidence="3">The sequence shown here is derived from an EMBL/GenBank/DDBJ whole genome shotgun (WGS) entry which is preliminary data.</text>
</comment>
<evidence type="ECO:0000259" key="2">
    <source>
        <dbReference type="Pfam" id="PF13472"/>
    </source>
</evidence>
<feature type="chain" id="PRO_5046752334" evidence="1">
    <location>
        <begin position="23"/>
        <end position="296"/>
    </location>
</feature>
<feature type="signal peptide" evidence="1">
    <location>
        <begin position="1"/>
        <end position="22"/>
    </location>
</feature>
<evidence type="ECO:0000256" key="1">
    <source>
        <dbReference type="SAM" id="SignalP"/>
    </source>
</evidence>
<dbReference type="InterPro" id="IPR037460">
    <property type="entry name" value="SEST-like"/>
</dbReference>
<protein>
    <submittedName>
        <fullName evidence="3">SGNH/GDSL hydrolase family protein</fullName>
        <ecNumber evidence="3">3.1.-.-</ecNumber>
    </submittedName>
</protein>
<dbReference type="RefSeq" id="WP_378612136.1">
    <property type="nucleotide sequence ID" value="NZ_JBHSAX010000009.1"/>
</dbReference>
<dbReference type="GO" id="GO:0016787">
    <property type="term" value="F:hydrolase activity"/>
    <property type="evidence" value="ECO:0007669"/>
    <property type="project" value="UniProtKB-KW"/>
</dbReference>
<gene>
    <name evidence="3" type="ORF">ACFO0B_10230</name>
</gene>
<proteinExistence type="predicted"/>
<dbReference type="EMBL" id="JBHSAX010000009">
    <property type="protein sequence ID" value="MFC3962362.1"/>
    <property type="molecule type" value="Genomic_DNA"/>
</dbReference>
<sequence length="296" mass="30987">MKIVLVAVAVAAAFALPHPAAAAPPAGGSTLVVLGDSFAANAVHWDAAECVRGATSWPTQLSRLLGVAGTPDFLDESCAGAALESETGYTPAREAVEADRAGGFGPETALVAIQFGFNDAWGTENPKTLWGSLVSCVYNLLDGCDREAAAQGRITDFRAVSGAAYAERIEEVVRYVRYYARQARIVLVGYPELFPPGDTVCLNVLGAGDFVQPRGGAVTEYLNRLDTAQREAAALLGIDFLDTRAITAGHGLCSAEPWANGTLDPRADLTGIPFHPSARGDAVLAGALYERYGSGR</sequence>
<keyword evidence="3" id="KW-0378">Hydrolase</keyword>
<dbReference type="CDD" id="cd01823">
    <property type="entry name" value="SEST_like"/>
    <property type="match status" value="1"/>
</dbReference>
<name>A0ABV8DSF8_9NOCA</name>
<dbReference type="InterPro" id="IPR013830">
    <property type="entry name" value="SGNH_hydro"/>
</dbReference>
<keyword evidence="1" id="KW-0732">Signal</keyword>
<dbReference type="SUPFAM" id="SSF52266">
    <property type="entry name" value="SGNH hydrolase"/>
    <property type="match status" value="1"/>
</dbReference>
<dbReference type="InterPro" id="IPR036514">
    <property type="entry name" value="SGNH_hydro_sf"/>
</dbReference>
<dbReference type="PANTHER" id="PTHR37981:SF1">
    <property type="entry name" value="SGNH HYDROLASE-TYPE ESTERASE DOMAIN-CONTAINING PROTEIN"/>
    <property type="match status" value="1"/>
</dbReference>
<evidence type="ECO:0000313" key="3">
    <source>
        <dbReference type="EMBL" id="MFC3962362.1"/>
    </source>
</evidence>
<reference evidence="4" key="1">
    <citation type="journal article" date="2019" name="Int. J. Syst. Evol. Microbiol.">
        <title>The Global Catalogue of Microorganisms (GCM) 10K type strain sequencing project: providing services to taxonomists for standard genome sequencing and annotation.</title>
        <authorList>
            <consortium name="The Broad Institute Genomics Platform"/>
            <consortium name="The Broad Institute Genome Sequencing Center for Infectious Disease"/>
            <person name="Wu L."/>
            <person name="Ma J."/>
        </authorList>
    </citation>
    <scope>NUCLEOTIDE SEQUENCE [LARGE SCALE GENOMIC DNA]</scope>
    <source>
        <strain evidence="4">CGMCC 4.7330</strain>
    </source>
</reference>
<feature type="domain" description="SGNH hydrolase-type esterase" evidence="2">
    <location>
        <begin position="33"/>
        <end position="282"/>
    </location>
</feature>
<dbReference type="Proteomes" id="UP001595696">
    <property type="component" value="Unassembled WGS sequence"/>
</dbReference>